<dbReference type="Proteomes" id="UP000192660">
    <property type="component" value="Unassembled WGS sequence"/>
</dbReference>
<keyword evidence="2" id="KW-1185">Reference proteome</keyword>
<dbReference type="AlphaFoldDB" id="A0A1W1WM84"/>
<evidence type="ECO:0000313" key="2">
    <source>
        <dbReference type="Proteomes" id="UP000192660"/>
    </source>
</evidence>
<sequence length="127" mass="13680">MLALDISVLIAAIVNALAHESAHGIVARHLGGHWLGLRWRSGRLSTAIDMTGLNVKAHRQIAMAGVLVDLAMALVSSLLWFRYGLSWAKGPVIWTSVSLLINGCPLIPHSDGWQIVFGGRRLANPKG</sequence>
<evidence type="ECO:0000313" key="1">
    <source>
        <dbReference type="EMBL" id="SMC06843.1"/>
    </source>
</evidence>
<dbReference type="RefSeq" id="WP_028963589.1">
    <property type="nucleotide sequence ID" value="NZ_FWWY01000001.1"/>
</dbReference>
<evidence type="ECO:0008006" key="3">
    <source>
        <dbReference type="Google" id="ProtNLM"/>
    </source>
</evidence>
<gene>
    <name evidence="1" type="ORF">SAMN00768000_3047</name>
</gene>
<organism evidence="1 2">
    <name type="scientific">Sulfobacillus thermosulfidooxidans (strain DSM 9293 / VKM B-1269 / AT-1)</name>
    <dbReference type="NCBI Taxonomy" id="929705"/>
    <lineage>
        <taxon>Bacteria</taxon>
        <taxon>Bacillati</taxon>
        <taxon>Bacillota</taxon>
        <taxon>Clostridia</taxon>
        <taxon>Eubacteriales</taxon>
        <taxon>Clostridiales Family XVII. Incertae Sedis</taxon>
        <taxon>Sulfobacillus</taxon>
    </lineage>
</organism>
<dbReference type="EMBL" id="FWWY01000001">
    <property type="protein sequence ID" value="SMC06843.1"/>
    <property type="molecule type" value="Genomic_DNA"/>
</dbReference>
<name>A0A1W1WM84_SULTA</name>
<dbReference type="OrthoDB" id="2680017at2"/>
<accession>A0A1W1WM84</accession>
<protein>
    <recommendedName>
        <fullName evidence="3">Peptidase M50 domain-containing protein</fullName>
    </recommendedName>
</protein>
<reference evidence="2" key="1">
    <citation type="submission" date="2017-04" db="EMBL/GenBank/DDBJ databases">
        <authorList>
            <person name="Varghese N."/>
            <person name="Submissions S."/>
        </authorList>
    </citation>
    <scope>NUCLEOTIDE SEQUENCE [LARGE SCALE GENOMIC DNA]</scope>
    <source>
        <strain evidence="2">DSM 9293</strain>
    </source>
</reference>
<proteinExistence type="predicted"/>